<organism evidence="2 3">
    <name type="scientific">Vitrella brassicaformis (strain CCMP3155)</name>
    <dbReference type="NCBI Taxonomy" id="1169540"/>
    <lineage>
        <taxon>Eukaryota</taxon>
        <taxon>Sar</taxon>
        <taxon>Alveolata</taxon>
        <taxon>Colpodellida</taxon>
        <taxon>Vitrellaceae</taxon>
        <taxon>Vitrella</taxon>
    </lineage>
</organism>
<dbReference type="InParanoid" id="A0A0G4H0M4"/>
<feature type="compositionally biased region" description="Polar residues" evidence="1">
    <location>
        <begin position="149"/>
        <end position="159"/>
    </location>
</feature>
<reference evidence="2 3" key="1">
    <citation type="submission" date="2014-11" db="EMBL/GenBank/DDBJ databases">
        <authorList>
            <person name="Zhu J."/>
            <person name="Qi W."/>
            <person name="Song R."/>
        </authorList>
    </citation>
    <scope>NUCLEOTIDE SEQUENCE [LARGE SCALE GENOMIC DNA]</scope>
</reference>
<evidence type="ECO:0000256" key="1">
    <source>
        <dbReference type="SAM" id="MobiDB-lite"/>
    </source>
</evidence>
<proteinExistence type="predicted"/>
<gene>
    <name evidence="2" type="ORF">Vbra_3483</name>
</gene>
<keyword evidence="3" id="KW-1185">Reference proteome</keyword>
<feature type="compositionally biased region" description="Polar residues" evidence="1">
    <location>
        <begin position="212"/>
        <end position="222"/>
    </location>
</feature>
<sequence length="231" mass="25585">MNGGSLAEHVPFRLPKWRGPYPDETPGKIDVVLFVGRDSSTRQRPDPIERDVNPATDVHRLPNFERFQPSYSSDARSLAEVLSFIEGMKDHIRGELAIPAETHINILDGFGCSVNPRMMEQHGSYLIEIMEDEEYEKYMSARQRRSDESGATLQPSTDPQRPPVDSAHAPAAPSFLQQLVHRLMPSRHRQGPTGGAAAQTSDGLREPLLGQFGTSEGQQGWSGETDGEPGR</sequence>
<accession>A0A0G4H0M4</accession>
<dbReference type="EMBL" id="CDMY01000908">
    <property type="protein sequence ID" value="CEM36886.1"/>
    <property type="molecule type" value="Genomic_DNA"/>
</dbReference>
<evidence type="ECO:0000313" key="2">
    <source>
        <dbReference type="EMBL" id="CEM36886.1"/>
    </source>
</evidence>
<feature type="region of interest" description="Disordered" evidence="1">
    <location>
        <begin position="140"/>
        <end position="169"/>
    </location>
</feature>
<dbReference type="Proteomes" id="UP000041254">
    <property type="component" value="Unassembled WGS sequence"/>
</dbReference>
<dbReference type="AlphaFoldDB" id="A0A0G4H0M4"/>
<name>A0A0G4H0M4_VITBC</name>
<protein>
    <submittedName>
        <fullName evidence="2">Uncharacterized protein</fullName>
    </submittedName>
</protein>
<evidence type="ECO:0000313" key="3">
    <source>
        <dbReference type="Proteomes" id="UP000041254"/>
    </source>
</evidence>
<dbReference type="VEuPathDB" id="CryptoDB:Vbra_3483"/>
<feature type="region of interest" description="Disordered" evidence="1">
    <location>
        <begin position="186"/>
        <end position="231"/>
    </location>
</feature>